<reference evidence="1 2" key="1">
    <citation type="submission" date="2015-05" db="EMBL/GenBank/DDBJ databases">
        <title>Genome assembly of Archangium gephyra DSM 2261.</title>
        <authorList>
            <person name="Sharma G."/>
            <person name="Subramanian S."/>
        </authorList>
    </citation>
    <scope>NUCLEOTIDE SEQUENCE [LARGE SCALE GENOMIC DNA]</scope>
    <source>
        <strain evidence="1 2">DSM 2261</strain>
    </source>
</reference>
<dbReference type="Gene3D" id="3.40.50.450">
    <property type="match status" value="1"/>
</dbReference>
<dbReference type="SUPFAM" id="SSF102405">
    <property type="entry name" value="MCP/YpsA-like"/>
    <property type="match status" value="1"/>
</dbReference>
<dbReference type="AlphaFoldDB" id="A0AAC8QID8"/>
<gene>
    <name evidence="1" type="ORF">AA314_09540</name>
</gene>
<evidence type="ECO:0000313" key="2">
    <source>
        <dbReference type="Proteomes" id="UP000035579"/>
    </source>
</evidence>
<dbReference type="Proteomes" id="UP000035579">
    <property type="component" value="Chromosome"/>
</dbReference>
<proteinExistence type="predicted"/>
<protein>
    <recommendedName>
        <fullName evidence="3">Rossmann fold nucleotide-binding protein</fullName>
    </recommendedName>
</protein>
<dbReference type="InterPro" id="IPR052341">
    <property type="entry name" value="LOG_family_nucleotidases"/>
</dbReference>
<name>A0AAC8QID8_9BACT</name>
<evidence type="ECO:0008006" key="3">
    <source>
        <dbReference type="Google" id="ProtNLM"/>
    </source>
</evidence>
<dbReference type="PANTHER" id="PTHR43393">
    <property type="entry name" value="CYTOKININ RIBOSIDE 5'-MONOPHOSPHATE PHOSPHORIBOHYDROLASE"/>
    <property type="match status" value="1"/>
</dbReference>
<dbReference type="KEGG" id="age:AA314_09540"/>
<evidence type="ECO:0000313" key="1">
    <source>
        <dbReference type="EMBL" id="AKJ07914.1"/>
    </source>
</evidence>
<sequence length="381" mass="42833">MELAKKPLTGCAFQHLDLRGFTRELLSTSLEGSVFLGCQLEPEAERHALRGNALIFPEIPRLPFKPYRSGLYSVAELYADYTPGGPPERYARTPDHVIYSYFDERRPPKGKANLLDTLAQRLHDQSVTDALQEFLEGRKVVAIMGGHKMKRDAEEYWSVVRMASELTRRGFLVASGGGPGAMEAANLGAWLSTCSEEQQREAVKLLARVKTYEDKVGWLDTAFEVRERFPLNPTAVEQSRSLSIPTWHYGHEPPNAFATDIAKYFENSVREEGLLAIAHYGVIFTPGSAGTIQEIFQDACQNHYAEKDKASPMVFFDNAQGSYWVEDKPVLSVLASLGKELNKDGQLREYVQWLKHTNKVDEVLRHLELFAARPPSRQSAA</sequence>
<dbReference type="EMBL" id="CP011509">
    <property type="protein sequence ID" value="AKJ07914.1"/>
    <property type="molecule type" value="Genomic_DNA"/>
</dbReference>
<dbReference type="PANTHER" id="PTHR43393:SF3">
    <property type="entry name" value="LYSINE DECARBOXYLASE-LIKE PROTEIN"/>
    <property type="match status" value="1"/>
</dbReference>
<accession>A0AAC8QID8</accession>
<dbReference type="GO" id="GO:0005829">
    <property type="term" value="C:cytosol"/>
    <property type="evidence" value="ECO:0007669"/>
    <property type="project" value="TreeGrafter"/>
</dbReference>
<organism evidence="1 2">
    <name type="scientific">Archangium gephyra</name>
    <dbReference type="NCBI Taxonomy" id="48"/>
    <lineage>
        <taxon>Bacteria</taxon>
        <taxon>Pseudomonadati</taxon>
        <taxon>Myxococcota</taxon>
        <taxon>Myxococcia</taxon>
        <taxon>Myxococcales</taxon>
        <taxon>Cystobacterineae</taxon>
        <taxon>Archangiaceae</taxon>
        <taxon>Archangium</taxon>
    </lineage>
</organism>